<feature type="compositionally biased region" description="Polar residues" evidence="3">
    <location>
        <begin position="64"/>
        <end position="77"/>
    </location>
</feature>
<dbReference type="Pfam" id="PF01535">
    <property type="entry name" value="PPR"/>
    <property type="match status" value="1"/>
</dbReference>
<dbReference type="Gene3D" id="1.25.40.10">
    <property type="entry name" value="Tetratricopeptide repeat domain"/>
    <property type="match status" value="2"/>
</dbReference>
<organism evidence="5 6">
    <name type="scientific">Sus scrofa</name>
    <name type="common">Pig</name>
    <dbReference type="NCBI Taxonomy" id="9823"/>
    <lineage>
        <taxon>Eukaryota</taxon>
        <taxon>Metazoa</taxon>
        <taxon>Chordata</taxon>
        <taxon>Craniata</taxon>
        <taxon>Vertebrata</taxon>
        <taxon>Euteleostomi</taxon>
        <taxon>Mammalia</taxon>
        <taxon>Eutheria</taxon>
        <taxon>Laurasiatheria</taxon>
        <taxon>Artiodactyla</taxon>
        <taxon>Suina</taxon>
        <taxon>Suidae</taxon>
        <taxon>Sus</taxon>
    </lineage>
</organism>
<evidence type="ECO:0000259" key="4">
    <source>
        <dbReference type="Pfam" id="PF17177"/>
    </source>
</evidence>
<proteinExistence type="predicted"/>
<dbReference type="Pfam" id="PF17177">
    <property type="entry name" value="PPR_long"/>
    <property type="match status" value="1"/>
</dbReference>
<dbReference type="PROSITE" id="PS51375">
    <property type="entry name" value="PPR"/>
    <property type="match status" value="1"/>
</dbReference>
<feature type="compositionally biased region" description="Low complexity" evidence="3">
    <location>
        <begin position="46"/>
        <end position="63"/>
    </location>
</feature>
<feature type="region of interest" description="Disordered" evidence="3">
    <location>
        <begin position="351"/>
        <end position="380"/>
    </location>
</feature>
<feature type="region of interest" description="Disordered" evidence="3">
    <location>
        <begin position="46"/>
        <end position="93"/>
    </location>
</feature>
<feature type="repeat" description="PPR" evidence="2">
    <location>
        <begin position="238"/>
        <end position="274"/>
    </location>
</feature>
<dbReference type="FunFam" id="1.25.40.10:FF:000255">
    <property type="entry name" value="Pentatricopeptide repeat-containing protein 1, mitochondrial"/>
    <property type="match status" value="1"/>
</dbReference>
<gene>
    <name evidence="5" type="primary">PTCD1</name>
</gene>
<evidence type="ECO:0000313" key="5">
    <source>
        <dbReference type="Ensembl" id="ENSSSCP00060025041.1"/>
    </source>
</evidence>
<reference evidence="5" key="1">
    <citation type="submission" date="2025-08" db="UniProtKB">
        <authorList>
            <consortium name="Ensembl"/>
        </authorList>
    </citation>
    <scope>IDENTIFICATION</scope>
</reference>
<dbReference type="PANTHER" id="PTHR24014">
    <property type="entry name" value="2-OXOGLUTARATE AND IRON-DEPENDENT OXYGENASE DOMAIN-CONTAINING PROTEIN 2"/>
    <property type="match status" value="1"/>
</dbReference>
<accession>A0A8D2BK09</accession>
<dbReference type="AlphaFoldDB" id="A0A8D2BK09"/>
<dbReference type="InterPro" id="IPR011990">
    <property type="entry name" value="TPR-like_helical_dom_sf"/>
</dbReference>
<dbReference type="InterPro" id="IPR033443">
    <property type="entry name" value="PROP1-like_PPR_dom"/>
</dbReference>
<evidence type="ECO:0000256" key="1">
    <source>
        <dbReference type="ARBA" id="ARBA00022737"/>
    </source>
</evidence>
<dbReference type="FunFam" id="1.25.40.10:FF:000321">
    <property type="entry name" value="pentatricopeptide repeat-containing protein 1, mitochondrial isoform X1"/>
    <property type="match status" value="1"/>
</dbReference>
<dbReference type="Ensembl" id="ENSSSCT00060058496.1">
    <property type="protein sequence ID" value="ENSSSCP00060025041.1"/>
    <property type="gene ID" value="ENSSSCG00060043145.1"/>
</dbReference>
<evidence type="ECO:0000256" key="3">
    <source>
        <dbReference type="SAM" id="MobiDB-lite"/>
    </source>
</evidence>
<dbReference type="InterPro" id="IPR002885">
    <property type="entry name" value="PPR_rpt"/>
</dbReference>
<name>A0A8D2BK09_PIG</name>
<dbReference type="PANTHER" id="PTHR24014:SF6">
    <property type="entry name" value="PENTATRICOPEPTIDE REPEAT-CONTAINING PROTEIN 1, MITOCHONDRIAL"/>
    <property type="match status" value="1"/>
</dbReference>
<feature type="region of interest" description="Disordered" evidence="3">
    <location>
        <begin position="630"/>
        <end position="658"/>
    </location>
</feature>
<dbReference type="Proteomes" id="UP000694723">
    <property type="component" value="Unplaced"/>
</dbReference>
<keyword evidence="1" id="KW-0677">Repeat</keyword>
<evidence type="ECO:0000313" key="6">
    <source>
        <dbReference type="Proteomes" id="UP000694723"/>
    </source>
</evidence>
<sequence>MDLVRVARLFSSPRPVGLSILHRLDPLGARWAGGRKGPAWLIRPAPAASSSSLSQRPLGQGSQKNTGSLSPDLSQPSPAAAQGEEEEESFGTLSDKYSSRRIFHKSTAQLYNLRLKEQSIGEDEEGELEAKSWQGPRNTPYWYFFQCKRLIKEGKMKKRDLEPSDATYTALFNVCAESPWKDSALQSALKLRQQLQARNFQLNLKTYHALLKMAARCADLRMCLDVFKEIIQKGHAITEETFSYLLMGCIQDKKTGFRHALQVWRQMLSLGLQPSRHGYNLLLGAARDCGLGDPEVASAVLLRPREELVLLQPPAGGRQARQRAGAEVDHSMSARLHVEALERQLFLEPSQAFEGPPEPQEARSASKAQPGVETKAEPEHTVALSSVAPELPLQGLEANLLAPGAVSSAVVSFGTVTTPADRLALMGGLEGFLGKMAEHGLQPDIKTLTLLAELVEPGSPAESSLLTLLDTHQVEADLTFFHTLMRKKSKLGDLEGAKALLPVLAKRGLVPNMQTFCNLAIGCRRPGDGLQLLADMKKAGTTPSTHIYSALISAAVKRLDYSYLIDVLRDMRRSGVPANEVVIRQLEFAAQYPPAFDRYKGKNTYLEKIDGFRAYYKQWLKVMPAEETPHPWQKFRTKPKGDQDTVTMADVHRGLGDR</sequence>
<evidence type="ECO:0000256" key="2">
    <source>
        <dbReference type="PROSITE-ProRule" id="PRU00708"/>
    </source>
</evidence>
<protein>
    <recommendedName>
        <fullName evidence="4">PROP1-like PPR domain-containing protein</fullName>
    </recommendedName>
</protein>
<feature type="domain" description="PROP1-like PPR" evidence="4">
    <location>
        <begin position="155"/>
        <end position="292"/>
    </location>
</feature>